<evidence type="ECO:0000313" key="5">
    <source>
        <dbReference type="Proteomes" id="UP000001640"/>
    </source>
</evidence>
<dbReference type="KEGG" id="ncs:NCAS_0C00440"/>
<evidence type="ECO:0000259" key="3">
    <source>
        <dbReference type="Pfam" id="PF04426"/>
    </source>
</evidence>
<proteinExistence type="predicted"/>
<reference key="2">
    <citation type="submission" date="2011-08" db="EMBL/GenBank/DDBJ databases">
        <title>Genome sequence of Naumovozyma castellii.</title>
        <authorList>
            <person name="Gordon J.L."/>
            <person name="Armisen D."/>
            <person name="Proux-Wera E."/>
            <person name="OhEigeartaigh S.S."/>
            <person name="Byrne K.P."/>
            <person name="Wolfe K.H."/>
        </authorList>
    </citation>
    <scope>NUCLEOTIDE SEQUENCE</scope>
    <source>
        <strain>Type strain:CBS 4309</strain>
    </source>
</reference>
<feature type="domain" description="Bul1 C-terminal" evidence="3">
    <location>
        <begin position="648"/>
        <end position="899"/>
    </location>
</feature>
<dbReference type="Proteomes" id="UP000001640">
    <property type="component" value="Chromosome 3"/>
</dbReference>
<name>G0VC27_NAUCA</name>
<feature type="compositionally biased region" description="Low complexity" evidence="1">
    <location>
        <begin position="53"/>
        <end position="62"/>
    </location>
</feature>
<reference evidence="4 5" key="1">
    <citation type="journal article" date="2011" name="Proc. Natl. Acad. Sci. U.S.A.">
        <title>Evolutionary erosion of yeast sex chromosomes by mating-type switching accidents.</title>
        <authorList>
            <person name="Gordon J.L."/>
            <person name="Armisen D."/>
            <person name="Proux-Wera E."/>
            <person name="Oheigeartaigh S.S."/>
            <person name="Byrne K.P."/>
            <person name="Wolfe K.H."/>
        </authorList>
    </citation>
    <scope>NUCLEOTIDE SEQUENCE [LARGE SCALE GENOMIC DNA]</scope>
    <source>
        <strain evidence="5">ATCC 76901 / BCRC 22586 / CBS 4309 / NBRC 1992 / NRRL Y-12630</strain>
    </source>
</reference>
<keyword evidence="5" id="KW-1185">Reference proteome</keyword>
<dbReference type="AlphaFoldDB" id="G0VC27"/>
<feature type="domain" description="Bul1 N-terminal" evidence="2">
    <location>
        <begin position="80"/>
        <end position="515"/>
    </location>
</feature>
<dbReference type="InterPro" id="IPR007519">
    <property type="entry name" value="Bul1_N"/>
</dbReference>
<feature type="compositionally biased region" description="Polar residues" evidence="1">
    <location>
        <begin position="63"/>
        <end position="73"/>
    </location>
</feature>
<dbReference type="InterPro" id="IPR039634">
    <property type="entry name" value="Bul1-like"/>
</dbReference>
<dbReference type="EMBL" id="HE576754">
    <property type="protein sequence ID" value="CCC69034.1"/>
    <property type="molecule type" value="Genomic_DNA"/>
</dbReference>
<dbReference type="Pfam" id="PF04425">
    <property type="entry name" value="Bul1_N"/>
    <property type="match status" value="1"/>
</dbReference>
<feature type="region of interest" description="Disordered" evidence="1">
    <location>
        <begin position="1"/>
        <end position="89"/>
    </location>
</feature>
<evidence type="ECO:0000259" key="2">
    <source>
        <dbReference type="Pfam" id="PF04425"/>
    </source>
</evidence>
<dbReference type="OMA" id="WFRSAST"/>
<dbReference type="RefSeq" id="XP_003675403.1">
    <property type="nucleotide sequence ID" value="XM_003675355.1"/>
</dbReference>
<dbReference type="PANTHER" id="PTHR31904">
    <property type="entry name" value="BYPASS OF STOP CODON PROTEIN 5-RELATED"/>
    <property type="match status" value="1"/>
</dbReference>
<dbReference type="InterPro" id="IPR022794">
    <property type="entry name" value="Bul1_C"/>
</dbReference>
<dbReference type="PANTHER" id="PTHR31904:SF1">
    <property type="entry name" value="BYPASS OF STOP CODON PROTEIN 5-RELATED"/>
    <property type="match status" value="1"/>
</dbReference>
<gene>
    <name evidence="4" type="primary">NCAS0C00440</name>
    <name evidence="4" type="ordered locus">NCAS_0C00440</name>
</gene>
<dbReference type="STRING" id="1064592.G0VC27"/>
<protein>
    <recommendedName>
        <fullName evidence="6">BUL2</fullName>
    </recommendedName>
</protein>
<dbReference type="HOGENOM" id="CLU_010320_0_0_1"/>
<evidence type="ECO:0008006" key="6">
    <source>
        <dbReference type="Google" id="ProtNLM"/>
    </source>
</evidence>
<organism evidence="4 5">
    <name type="scientific">Naumovozyma castellii</name>
    <name type="common">Yeast</name>
    <name type="synonym">Saccharomyces castellii</name>
    <dbReference type="NCBI Taxonomy" id="27288"/>
    <lineage>
        <taxon>Eukaryota</taxon>
        <taxon>Fungi</taxon>
        <taxon>Dikarya</taxon>
        <taxon>Ascomycota</taxon>
        <taxon>Saccharomycotina</taxon>
        <taxon>Saccharomycetes</taxon>
        <taxon>Saccharomycetales</taxon>
        <taxon>Saccharomycetaceae</taxon>
        <taxon>Naumovozyma</taxon>
    </lineage>
</organism>
<dbReference type="InParanoid" id="G0VC27"/>
<feature type="compositionally biased region" description="Low complexity" evidence="1">
    <location>
        <begin position="1"/>
        <end position="36"/>
    </location>
</feature>
<accession>G0VC27</accession>
<evidence type="ECO:0000313" key="4">
    <source>
        <dbReference type="EMBL" id="CCC69034.1"/>
    </source>
</evidence>
<dbReference type="eggNOG" id="ENOG502QSAC">
    <property type="taxonomic scope" value="Eukaryota"/>
</dbReference>
<feature type="region of interest" description="Disordered" evidence="1">
    <location>
        <begin position="811"/>
        <end position="831"/>
    </location>
</feature>
<dbReference type="FunCoup" id="G0VC27">
    <property type="interactions" value="428"/>
</dbReference>
<dbReference type="GeneID" id="96902620"/>
<evidence type="ECO:0000256" key="1">
    <source>
        <dbReference type="SAM" id="MobiDB-lite"/>
    </source>
</evidence>
<dbReference type="OrthoDB" id="2283785at2759"/>
<dbReference type="Pfam" id="PF04426">
    <property type="entry name" value="Bul1_C"/>
    <property type="match status" value="1"/>
</dbReference>
<sequence length="901" mass="101580">MVTSYSSNSSATNSSRRTSNSTDQSSTQMTSSSSSSERPTLRAANTELHGRQPRTPTRRTSSWFRSASTSFIPRSQRHSSNDHPTNTPVEHQARDDILLDILPSFEMYNSLHRHIPQGNVNPDLHDFPPSYQEIQEGSSSSGTTIRIQNDVDYMQSPESPTSMLEGQTDGEQDIYVTPSYALRTLHALETQHQNLNWERFITNTDDDLNESDNIFVDDIYTLPKVASPIQISIKLTKQPCVPHVKPEEESILKEFTSGEIIYGYFLVTNKSLEPLPFEMFYVTLEAYTSIVDKQRRKRTLKRFLRMVDMSASWSYTNISMGTGKKMPPGEIDFDKTIIGLPNSRILEPMTTYKKYFMFKLPNQLLDTTCKQEHFSHCLLPPSLGWINKNGCVYSGIEVNNVLGFGHIGTKGSPILTYDMAGESVSVNYSVDARIVGSNPINDGKLAIMSERQYNLRIVPFAFGSALVGERGFSEQLKRLTLLVQERLAALENVFCRLRDGSPITNVDIHGTDLSGYVDANTELDSDEILRRKVDQLHVLNRMDGPMDSSDIADFKGLASKSEGIVESELNYRIKGKSNSGSRKGLFAGFQAALTGSSLAASSSCGIVEAKVDKLGMILATVKIPQKSLAYWSPSLLRKTNLFEKKTKHAQENWMRLLNLLPEEERTSLTDLDIQLTCIQSNNSVPHEPAEIQAVTTELFCITVTSENSIPTKLNSQQLMDEKKLNDMKETFRNFQKTIQDYQRKFSDNNEKLNELYNINRTVATARELKFSNFITQQIYNDVESLANLKVNVTCLSNVFKKQAKPEKLFSNSLSGSTLKPSSSSSSSLNNNNNVWRRKSNLQYERDLNVNLEFNRNLIQTLVPSFESCLCSRFYSVRVNIKFHHLGTLTIDVPISVKNFVT</sequence>